<reference evidence="14" key="1">
    <citation type="journal article" date="2020" name="mSystems">
        <title>Genome- and Community-Level Interaction Insights into Carbon Utilization and Element Cycling Functions of Hydrothermarchaeota in Hydrothermal Sediment.</title>
        <authorList>
            <person name="Zhou Z."/>
            <person name="Liu Y."/>
            <person name="Xu W."/>
            <person name="Pan J."/>
            <person name="Luo Z.H."/>
            <person name="Li M."/>
        </authorList>
    </citation>
    <scope>NUCLEOTIDE SEQUENCE [LARGE SCALE GENOMIC DNA]</scope>
    <source>
        <strain evidence="14">SpSt-1233</strain>
    </source>
</reference>
<dbReference type="PRINTS" id="PR00984">
    <property type="entry name" value="TRNASYNTHILE"/>
</dbReference>
<dbReference type="EC" id="6.1.1.5" evidence="1 12"/>
<dbReference type="EMBL" id="DSEC01000593">
    <property type="protein sequence ID" value="HER44426.1"/>
    <property type="molecule type" value="Genomic_DNA"/>
</dbReference>
<dbReference type="GO" id="GO:0046872">
    <property type="term" value="F:metal ion binding"/>
    <property type="evidence" value="ECO:0007669"/>
    <property type="project" value="UniProtKB-KW"/>
</dbReference>
<evidence type="ECO:0000256" key="6">
    <source>
        <dbReference type="ARBA" id="ARBA00022833"/>
    </source>
</evidence>
<dbReference type="InterPro" id="IPR002300">
    <property type="entry name" value="aa-tRNA-synth_Ia"/>
</dbReference>
<protein>
    <recommendedName>
        <fullName evidence="1 12">Isoleucine--tRNA ligase</fullName>
        <ecNumber evidence="1 12">6.1.1.5</ecNumber>
    </recommendedName>
</protein>
<comment type="caution">
    <text evidence="14">The sequence shown here is derived from an EMBL/GenBank/DDBJ whole genome shotgun (WGS) entry which is preliminary data.</text>
</comment>
<keyword evidence="4" id="KW-0479">Metal-binding</keyword>
<feature type="non-terminal residue" evidence="14">
    <location>
        <position position="1"/>
    </location>
</feature>
<evidence type="ECO:0000259" key="13">
    <source>
        <dbReference type="Pfam" id="PF00133"/>
    </source>
</evidence>
<proteinExistence type="predicted"/>
<dbReference type="GO" id="GO:0005737">
    <property type="term" value="C:cytoplasm"/>
    <property type="evidence" value="ECO:0007669"/>
    <property type="project" value="UniProtKB-UniRule"/>
</dbReference>
<dbReference type="PANTHER" id="PTHR42780:SF1">
    <property type="entry name" value="ISOLEUCINE--TRNA LIGASE, CYTOPLASMIC"/>
    <property type="match status" value="1"/>
</dbReference>
<evidence type="ECO:0000256" key="4">
    <source>
        <dbReference type="ARBA" id="ARBA00022723"/>
    </source>
</evidence>
<evidence type="ECO:0000256" key="7">
    <source>
        <dbReference type="ARBA" id="ARBA00022840"/>
    </source>
</evidence>
<dbReference type="FunFam" id="3.40.50.620:FF:000075">
    <property type="entry name" value="Isoleucine--tRNA ligase"/>
    <property type="match status" value="1"/>
</dbReference>
<dbReference type="Proteomes" id="UP000886069">
    <property type="component" value="Unassembled WGS sequence"/>
</dbReference>
<dbReference type="AlphaFoldDB" id="A0A7V2AWA4"/>
<dbReference type="NCBIfam" id="TIGR00392">
    <property type="entry name" value="ileS"/>
    <property type="match status" value="1"/>
</dbReference>
<evidence type="ECO:0000256" key="3">
    <source>
        <dbReference type="ARBA" id="ARBA00022598"/>
    </source>
</evidence>
<dbReference type="InterPro" id="IPR023586">
    <property type="entry name" value="Ile-tRNA-ligase_type2"/>
</dbReference>
<dbReference type="GO" id="GO:0004822">
    <property type="term" value="F:isoleucine-tRNA ligase activity"/>
    <property type="evidence" value="ECO:0007669"/>
    <property type="project" value="UniProtKB-UniRule"/>
</dbReference>
<keyword evidence="8" id="KW-0648">Protein biosynthesis</keyword>
<keyword evidence="6" id="KW-0862">Zinc</keyword>
<dbReference type="Pfam" id="PF00133">
    <property type="entry name" value="tRNA-synt_1"/>
    <property type="match status" value="1"/>
</dbReference>
<keyword evidence="9" id="KW-0030">Aminoacyl-tRNA synthetase</keyword>
<evidence type="ECO:0000256" key="2">
    <source>
        <dbReference type="ARBA" id="ARBA00022490"/>
    </source>
</evidence>
<dbReference type="InterPro" id="IPR009008">
    <property type="entry name" value="Val/Leu/Ile-tRNA-synth_edit"/>
</dbReference>
<feature type="non-terminal residue" evidence="14">
    <location>
        <position position="559"/>
    </location>
</feature>
<comment type="catalytic activity">
    <reaction evidence="11">
        <text>tRNA(Ile) + L-isoleucine + ATP = L-isoleucyl-tRNA(Ile) + AMP + diphosphate</text>
        <dbReference type="Rhea" id="RHEA:11060"/>
        <dbReference type="Rhea" id="RHEA-COMP:9666"/>
        <dbReference type="Rhea" id="RHEA-COMP:9695"/>
        <dbReference type="ChEBI" id="CHEBI:30616"/>
        <dbReference type="ChEBI" id="CHEBI:33019"/>
        <dbReference type="ChEBI" id="CHEBI:58045"/>
        <dbReference type="ChEBI" id="CHEBI:78442"/>
        <dbReference type="ChEBI" id="CHEBI:78528"/>
        <dbReference type="ChEBI" id="CHEBI:456215"/>
        <dbReference type="EC" id="6.1.1.5"/>
    </reaction>
</comment>
<gene>
    <name evidence="14" type="ORF">ENO08_08205</name>
</gene>
<feature type="domain" description="Aminoacyl-tRNA synthetase class Ia" evidence="13">
    <location>
        <begin position="2"/>
        <end position="539"/>
    </location>
</feature>
<evidence type="ECO:0000256" key="9">
    <source>
        <dbReference type="ARBA" id="ARBA00023146"/>
    </source>
</evidence>
<dbReference type="GO" id="GO:0006428">
    <property type="term" value="P:isoleucyl-tRNA aminoacylation"/>
    <property type="evidence" value="ECO:0007669"/>
    <property type="project" value="UniProtKB-UniRule"/>
</dbReference>
<dbReference type="SUPFAM" id="SSF50677">
    <property type="entry name" value="ValRS/IleRS/LeuRS editing domain"/>
    <property type="match status" value="1"/>
</dbReference>
<dbReference type="SUPFAM" id="SSF52374">
    <property type="entry name" value="Nucleotidylyl transferase"/>
    <property type="match status" value="1"/>
</dbReference>
<evidence type="ECO:0000256" key="8">
    <source>
        <dbReference type="ARBA" id="ARBA00022917"/>
    </source>
</evidence>
<organism evidence="14">
    <name type="scientific">Eiseniibacteriota bacterium</name>
    <dbReference type="NCBI Taxonomy" id="2212470"/>
    <lineage>
        <taxon>Bacteria</taxon>
        <taxon>Candidatus Eiseniibacteriota</taxon>
    </lineage>
</organism>
<dbReference type="GO" id="GO:0005524">
    <property type="term" value="F:ATP binding"/>
    <property type="evidence" value="ECO:0007669"/>
    <property type="project" value="UniProtKB-KW"/>
</dbReference>
<keyword evidence="2" id="KW-0963">Cytoplasm</keyword>
<dbReference type="InterPro" id="IPR002301">
    <property type="entry name" value="Ile-tRNA-ligase"/>
</dbReference>
<dbReference type="Gene3D" id="3.40.50.620">
    <property type="entry name" value="HUPs"/>
    <property type="match status" value="2"/>
</dbReference>
<evidence type="ECO:0000256" key="5">
    <source>
        <dbReference type="ARBA" id="ARBA00022741"/>
    </source>
</evidence>
<evidence type="ECO:0000313" key="14">
    <source>
        <dbReference type="EMBL" id="HER44426.1"/>
    </source>
</evidence>
<dbReference type="InterPro" id="IPR014729">
    <property type="entry name" value="Rossmann-like_a/b/a_fold"/>
</dbReference>
<dbReference type="Gene3D" id="3.90.740.10">
    <property type="entry name" value="Valyl/Leucyl/Isoleucyl-tRNA synthetase, editing domain"/>
    <property type="match status" value="1"/>
</dbReference>
<name>A0A7V2AWA4_UNCEI</name>
<dbReference type="PANTHER" id="PTHR42780">
    <property type="entry name" value="SOLEUCYL-TRNA SYNTHETASE"/>
    <property type="match status" value="1"/>
</dbReference>
<keyword evidence="3 14" id="KW-0436">Ligase</keyword>
<evidence type="ECO:0000256" key="1">
    <source>
        <dbReference type="ARBA" id="ARBA00013165"/>
    </source>
</evidence>
<evidence type="ECO:0000256" key="12">
    <source>
        <dbReference type="NCBIfam" id="TIGR00392"/>
    </source>
</evidence>
<evidence type="ECO:0000256" key="10">
    <source>
        <dbReference type="ARBA" id="ARBA00025217"/>
    </source>
</evidence>
<accession>A0A7V2AWA4</accession>
<comment type="function">
    <text evidence="10">Catalyzes the attachment of isoleucine to tRNA(Ile). As IleRS can inadvertently accommodate and process structurally similar amino acids such as valine, to avoid such errors it has two additional distinct tRNA(Ile)-dependent editing activities. One activity is designated as 'pretransfer' editing and involves the hydrolysis of activated Val-AMP. The other activity is designated 'posttransfer' editing and involves deacylation of mischarged Val-tRNA(Ile).</text>
</comment>
<sequence length="559" mass="63826">RKAGWDTHGLPVEIEVEHTLGLDGKDQIEEYGVAAFNAECRKSVFRYLDEWHDFTRRLGYWLDLDEPYVTCTNEYIESVWWILKQFWDQDMLYEGHKIVPYCPRCGTSLSSHEVSQGYRDVSDPSIFIKLKIPGDDASFLVWTTTPWTLVSNVALAVGPEYDYVRVRHGGEELILAEALLDVLEGPREILASMKGRELVGRRYEPCFPFFAGTEGAFRVIAADFVTLSDGTGIVHVAPAFGEDDYRAGREEGLPFIQPVDAEGRFTAEIPPWAGLFIKEADPRIIEDLDSRGILYRSATIEHSYPFCWRCDSPLVYYARRSWYIRTTAFKDLLIEANGKVEWFPPELGENRFARWLEGNIDWALSRERYWGTPLNIWTCGSCEEKFCIGSVEELRSISEPIPGDFDLHKPFIDDLDVGCPVCGGRMTRVSEVIDCWFDSGSMPFAQYHYPHENMDIFREQYPAEFISEGVDQTRGWFYSLLAIGAFLTKESPYRRCLPHGMVLDRDGQKMSKSRGNAVFASDALAADGADALRWYLMTSGAPYLPKRYDQDALRDAANK</sequence>
<evidence type="ECO:0000256" key="11">
    <source>
        <dbReference type="ARBA" id="ARBA00048359"/>
    </source>
</evidence>
<keyword evidence="7" id="KW-0067">ATP-binding</keyword>
<dbReference type="GO" id="GO:0002161">
    <property type="term" value="F:aminoacyl-tRNA deacylase activity"/>
    <property type="evidence" value="ECO:0007669"/>
    <property type="project" value="InterPro"/>
</dbReference>
<keyword evidence="5" id="KW-0547">Nucleotide-binding</keyword>